<accession>A0A5S9IR43</accession>
<evidence type="ECO:0000256" key="6">
    <source>
        <dbReference type="RuleBase" id="RU365089"/>
    </source>
</evidence>
<gene>
    <name evidence="7" type="ORF">UABAM_04573</name>
</gene>
<evidence type="ECO:0000313" key="7">
    <source>
        <dbReference type="EMBL" id="BBM86187.1"/>
    </source>
</evidence>
<proteinExistence type="inferred from homology"/>
<keyword evidence="8" id="KW-1185">Reference proteome</keyword>
<comment type="similarity">
    <text evidence="2 6">Belongs to the transposase mutator family.</text>
</comment>
<evidence type="ECO:0000256" key="2">
    <source>
        <dbReference type="ARBA" id="ARBA00010961"/>
    </source>
</evidence>
<dbReference type="GO" id="GO:0004803">
    <property type="term" value="F:transposase activity"/>
    <property type="evidence" value="ECO:0007669"/>
    <property type="project" value="UniProtKB-UniRule"/>
</dbReference>
<organism evidence="7 8">
    <name type="scientific">Uabimicrobium amorphum</name>
    <dbReference type="NCBI Taxonomy" id="2596890"/>
    <lineage>
        <taxon>Bacteria</taxon>
        <taxon>Pseudomonadati</taxon>
        <taxon>Planctomycetota</taxon>
        <taxon>Candidatus Uabimicrobiia</taxon>
        <taxon>Candidatus Uabimicrobiales</taxon>
        <taxon>Candidatus Uabimicrobiaceae</taxon>
        <taxon>Candidatus Uabimicrobium</taxon>
    </lineage>
</organism>
<dbReference type="GO" id="GO:0006313">
    <property type="term" value="P:DNA transposition"/>
    <property type="evidence" value="ECO:0007669"/>
    <property type="project" value="UniProtKB-UniRule"/>
</dbReference>
<comment type="function">
    <text evidence="1 6">Required for the transposition of the insertion element.</text>
</comment>
<dbReference type="Pfam" id="PF00872">
    <property type="entry name" value="Transposase_mut"/>
    <property type="match status" value="1"/>
</dbReference>
<keyword evidence="5 6" id="KW-0233">DNA recombination</keyword>
<dbReference type="EMBL" id="AP019860">
    <property type="protein sequence ID" value="BBM86187.1"/>
    <property type="molecule type" value="Genomic_DNA"/>
</dbReference>
<sequence length="71" mass="8295">MYTTNIIESLNSNIRKVTRGKKIFPHDQAVLKSVYLGVQQAKTKWTMPIHNWPLILQQLVIMFPDRLGIEM</sequence>
<keyword evidence="4 6" id="KW-0238">DNA-binding</keyword>
<dbReference type="AlphaFoldDB" id="A0A5S9IR43"/>
<keyword evidence="3 6" id="KW-0815">Transposition</keyword>
<dbReference type="InterPro" id="IPR001207">
    <property type="entry name" value="Transposase_mutator"/>
</dbReference>
<name>A0A5S9IR43_UABAM</name>
<dbReference type="PANTHER" id="PTHR33217">
    <property type="entry name" value="TRANSPOSASE FOR INSERTION SEQUENCE ELEMENT IS1081"/>
    <property type="match status" value="1"/>
</dbReference>
<dbReference type="Proteomes" id="UP000326354">
    <property type="component" value="Chromosome"/>
</dbReference>
<evidence type="ECO:0000256" key="4">
    <source>
        <dbReference type="ARBA" id="ARBA00023125"/>
    </source>
</evidence>
<dbReference type="GO" id="GO:0003677">
    <property type="term" value="F:DNA binding"/>
    <property type="evidence" value="ECO:0007669"/>
    <property type="project" value="UniProtKB-UniRule"/>
</dbReference>
<dbReference type="KEGG" id="uam:UABAM_04573"/>
<evidence type="ECO:0000256" key="3">
    <source>
        <dbReference type="ARBA" id="ARBA00022578"/>
    </source>
</evidence>
<keyword evidence="6" id="KW-0814">Transposable element</keyword>
<evidence type="ECO:0000313" key="8">
    <source>
        <dbReference type="Proteomes" id="UP000326354"/>
    </source>
</evidence>
<protein>
    <recommendedName>
        <fullName evidence="6">Mutator family transposase</fullName>
    </recommendedName>
</protein>
<reference evidence="7 8" key="1">
    <citation type="submission" date="2019-08" db="EMBL/GenBank/DDBJ databases">
        <title>Complete genome sequence of Candidatus Uab amorphum.</title>
        <authorList>
            <person name="Shiratori T."/>
            <person name="Suzuki S."/>
            <person name="Kakizawa Y."/>
            <person name="Ishida K."/>
        </authorList>
    </citation>
    <scope>NUCLEOTIDE SEQUENCE [LARGE SCALE GENOMIC DNA]</scope>
    <source>
        <strain evidence="7 8">SRT547</strain>
    </source>
</reference>
<dbReference type="PANTHER" id="PTHR33217:SF5">
    <property type="entry name" value="MUTATOR FAMILY TRANSPOSASE"/>
    <property type="match status" value="1"/>
</dbReference>
<evidence type="ECO:0000256" key="5">
    <source>
        <dbReference type="ARBA" id="ARBA00023172"/>
    </source>
</evidence>
<evidence type="ECO:0000256" key="1">
    <source>
        <dbReference type="ARBA" id="ARBA00002190"/>
    </source>
</evidence>